<dbReference type="CDD" id="cd21115">
    <property type="entry name" value="legumain_C"/>
    <property type="match status" value="1"/>
</dbReference>
<dbReference type="Gene3D" id="1.10.132.130">
    <property type="match status" value="1"/>
</dbReference>
<dbReference type="Pfam" id="PF20985">
    <property type="entry name" value="Legum_prodom"/>
    <property type="match status" value="1"/>
</dbReference>
<dbReference type="Bgee" id="ENSLOCG00000009295">
    <property type="expression patterns" value="Expressed in heart and 13 other cell types or tissues"/>
</dbReference>
<dbReference type="Proteomes" id="UP000018468">
    <property type="component" value="Linkage group LG10"/>
</dbReference>
<feature type="domain" description="Legumain prodomain" evidence="1">
    <location>
        <begin position="38"/>
        <end position="126"/>
    </location>
</feature>
<dbReference type="EMBL" id="AHAT01000011">
    <property type="status" value="NOT_ANNOTATED_CDS"/>
    <property type="molecule type" value="Genomic_DNA"/>
</dbReference>
<name>W5MSI0_LEPOC</name>
<dbReference type="HOGENOM" id="CLU_1895490_0_0_1"/>
<accession>W5MSI0</accession>
<dbReference type="InParanoid" id="W5MSI0"/>
<dbReference type="GeneTree" id="ENSGT01070000256982"/>
<keyword evidence="3" id="KW-1185">Reference proteome</keyword>
<proteinExistence type="predicted"/>
<sequence length="134" mass="15424">MTSPAVDPVVKSSDVPVVTLQNKIQSAKTPEEKEKLKKDLDDLMQTRELIRASVIQIIEKSTDSKEQAQSIQTSGQADITNYKVYREVIEYYKQKCFNWHNPKYAYALHQLHLFSNLCEANVPMERSCFTVHCT</sequence>
<reference evidence="2" key="2">
    <citation type="submission" date="2025-08" db="UniProtKB">
        <authorList>
            <consortium name="Ensembl"/>
        </authorList>
    </citation>
    <scope>IDENTIFICATION</scope>
</reference>
<reference evidence="3" key="1">
    <citation type="submission" date="2011-12" db="EMBL/GenBank/DDBJ databases">
        <title>The Draft Genome of Lepisosteus oculatus.</title>
        <authorList>
            <consortium name="The Broad Institute Genome Assembly &amp; Analysis Group"/>
            <consortium name="Computational R&amp;D Group"/>
            <consortium name="and Sequencing Platform"/>
            <person name="Di Palma F."/>
            <person name="Alfoldi J."/>
            <person name="Johnson J."/>
            <person name="Berlin A."/>
            <person name="Gnerre S."/>
            <person name="Jaffe D."/>
            <person name="MacCallum I."/>
            <person name="Young S."/>
            <person name="Walker B.J."/>
            <person name="Lander E.S."/>
            <person name="Lindblad-Toh K."/>
        </authorList>
    </citation>
    <scope>NUCLEOTIDE SEQUENCE [LARGE SCALE GENOMIC DNA]</scope>
</reference>
<dbReference type="OMA" id="PCARSIV"/>
<dbReference type="FunFam" id="1.10.132.130:FF:000001">
    <property type="entry name" value="Vacuolar-processing enzyme beta-isozyme"/>
    <property type="match status" value="1"/>
</dbReference>
<reference evidence="2" key="3">
    <citation type="submission" date="2025-09" db="UniProtKB">
        <authorList>
            <consortium name="Ensembl"/>
        </authorList>
    </citation>
    <scope>IDENTIFICATION</scope>
</reference>
<organism evidence="2 3">
    <name type="scientific">Lepisosteus oculatus</name>
    <name type="common">Spotted gar</name>
    <dbReference type="NCBI Taxonomy" id="7918"/>
    <lineage>
        <taxon>Eukaryota</taxon>
        <taxon>Metazoa</taxon>
        <taxon>Chordata</taxon>
        <taxon>Craniata</taxon>
        <taxon>Vertebrata</taxon>
        <taxon>Euteleostomi</taxon>
        <taxon>Actinopterygii</taxon>
        <taxon>Neopterygii</taxon>
        <taxon>Holostei</taxon>
        <taxon>Semionotiformes</taxon>
        <taxon>Lepisosteidae</taxon>
        <taxon>Lepisosteus</taxon>
    </lineage>
</organism>
<dbReference type="InterPro" id="IPR046427">
    <property type="entry name" value="Legumain_prodom_sf"/>
</dbReference>
<evidence type="ECO:0000313" key="3">
    <source>
        <dbReference type="Proteomes" id="UP000018468"/>
    </source>
</evidence>
<evidence type="ECO:0000259" key="1">
    <source>
        <dbReference type="Pfam" id="PF20985"/>
    </source>
</evidence>
<dbReference type="AlphaFoldDB" id="W5MSI0"/>
<evidence type="ECO:0000313" key="2">
    <source>
        <dbReference type="Ensembl" id="ENSLOCP00000011339.1"/>
    </source>
</evidence>
<dbReference type="STRING" id="7918.ENSLOCP00000011339"/>
<dbReference type="eggNOG" id="KOG1348">
    <property type="taxonomic scope" value="Eukaryota"/>
</dbReference>
<dbReference type="Ensembl" id="ENSLOCT00000011355.1">
    <property type="protein sequence ID" value="ENSLOCP00000011339.1"/>
    <property type="gene ID" value="ENSLOCG00000009295.1"/>
</dbReference>
<dbReference type="InterPro" id="IPR048501">
    <property type="entry name" value="Legum_prodom"/>
</dbReference>
<protein>
    <recommendedName>
        <fullName evidence="1">Legumain prodomain domain-containing protein</fullName>
    </recommendedName>
</protein>